<gene>
    <name evidence="2" type="ORF">AAGV33_15010</name>
</gene>
<keyword evidence="1" id="KW-1133">Transmembrane helix</keyword>
<dbReference type="EMBL" id="JBCFQK010000029">
    <property type="protein sequence ID" value="MFA9195720.1"/>
    <property type="molecule type" value="Genomic_DNA"/>
</dbReference>
<evidence type="ECO:0000256" key="1">
    <source>
        <dbReference type="SAM" id="Phobius"/>
    </source>
</evidence>
<organism evidence="2 3">
    <name type="scientific">Flavobacterium magnesitis</name>
    <dbReference type="NCBI Taxonomy" id="3138077"/>
    <lineage>
        <taxon>Bacteria</taxon>
        <taxon>Pseudomonadati</taxon>
        <taxon>Bacteroidota</taxon>
        <taxon>Flavobacteriia</taxon>
        <taxon>Flavobacteriales</taxon>
        <taxon>Flavobacteriaceae</taxon>
        <taxon>Flavobacterium</taxon>
    </lineage>
</organism>
<protein>
    <recommendedName>
        <fullName evidence="4">DUF4199 domain-containing protein</fullName>
    </recommendedName>
</protein>
<dbReference type="Proteomes" id="UP001574170">
    <property type="component" value="Unassembled WGS sequence"/>
</dbReference>
<feature type="transmembrane region" description="Helical" evidence="1">
    <location>
        <begin position="37"/>
        <end position="59"/>
    </location>
</feature>
<proteinExistence type="predicted"/>
<accession>A0ABV4TP51</accession>
<reference evidence="2 3" key="1">
    <citation type="submission" date="2024-04" db="EMBL/GenBank/DDBJ databases">
        <title>New Clade of Flavobacterium.</title>
        <authorList>
            <person name="Matos L."/>
            <person name="Proenca D.N."/>
            <person name="Fransisco R.M."/>
            <person name="Chung A.P."/>
            <person name="Maccario L."/>
            <person name="Sorensen S.J."/>
            <person name="Morais P.V."/>
        </authorList>
    </citation>
    <scope>NUCLEOTIDE SEQUENCE [LARGE SCALE GENOMIC DNA]</scope>
    <source>
        <strain evidence="2 3">FBOR7N2.3</strain>
    </source>
</reference>
<keyword evidence="1" id="KW-0472">Membrane</keyword>
<evidence type="ECO:0000313" key="2">
    <source>
        <dbReference type="EMBL" id="MFA9195720.1"/>
    </source>
</evidence>
<evidence type="ECO:0008006" key="4">
    <source>
        <dbReference type="Google" id="ProtNLM"/>
    </source>
</evidence>
<feature type="transmembrane region" description="Helical" evidence="1">
    <location>
        <begin position="110"/>
        <end position="131"/>
    </location>
</feature>
<keyword evidence="1" id="KW-0812">Transmembrane</keyword>
<comment type="caution">
    <text evidence="2">The sequence shown here is derived from an EMBL/GenBank/DDBJ whole genome shotgun (WGS) entry which is preliminary data.</text>
</comment>
<sequence length="140" mass="16707">MENLIYSISLLLVIILIFFPSFLIYRLKKQYSEHVFTFYIVSGVIISSILMLVVAWWSYFSCEILLSYYGYDFELMMNNKERLKNVSPENLDKVKLLNQKRMGIGWPLKAIFGEIIYIPYLLIVYLLTFLYTKIRMKKKS</sequence>
<name>A0ABV4TP51_9FLAO</name>
<keyword evidence="3" id="KW-1185">Reference proteome</keyword>
<dbReference type="RefSeq" id="WP_373393080.1">
    <property type="nucleotide sequence ID" value="NZ_JBCFQK010000029.1"/>
</dbReference>
<feature type="transmembrane region" description="Helical" evidence="1">
    <location>
        <begin position="6"/>
        <end position="25"/>
    </location>
</feature>
<evidence type="ECO:0000313" key="3">
    <source>
        <dbReference type="Proteomes" id="UP001574170"/>
    </source>
</evidence>